<evidence type="ECO:0000313" key="3">
    <source>
        <dbReference type="EMBL" id="GGD21022.1"/>
    </source>
</evidence>
<dbReference type="EMBL" id="BMJJ01000005">
    <property type="protein sequence ID" value="GGD21022.1"/>
    <property type="molecule type" value="Genomic_DNA"/>
</dbReference>
<protein>
    <recommendedName>
        <fullName evidence="5">Protein BatD</fullName>
    </recommendedName>
</protein>
<keyword evidence="1" id="KW-0472">Membrane</keyword>
<organism evidence="3 4">
    <name type="scientific">Aureimonas glaciei</name>
    <dbReference type="NCBI Taxonomy" id="1776957"/>
    <lineage>
        <taxon>Bacteria</taxon>
        <taxon>Pseudomonadati</taxon>
        <taxon>Pseudomonadota</taxon>
        <taxon>Alphaproteobacteria</taxon>
        <taxon>Hyphomicrobiales</taxon>
        <taxon>Aurantimonadaceae</taxon>
        <taxon>Aureimonas</taxon>
    </lineage>
</organism>
<keyword evidence="2" id="KW-0732">Signal</keyword>
<feature type="transmembrane region" description="Helical" evidence="1">
    <location>
        <begin position="301"/>
        <end position="321"/>
    </location>
</feature>
<dbReference type="PANTHER" id="PTHR40940:SF1">
    <property type="entry name" value="PROTEIN BATD"/>
    <property type="match status" value="1"/>
</dbReference>
<evidence type="ECO:0000256" key="1">
    <source>
        <dbReference type="SAM" id="Phobius"/>
    </source>
</evidence>
<dbReference type="Proteomes" id="UP000613160">
    <property type="component" value="Unassembled WGS sequence"/>
</dbReference>
<accession>A0A916XY01</accession>
<evidence type="ECO:0000313" key="4">
    <source>
        <dbReference type="Proteomes" id="UP000613160"/>
    </source>
</evidence>
<reference evidence="3" key="1">
    <citation type="journal article" date="2014" name="Int. J. Syst. Evol. Microbiol.">
        <title>Complete genome sequence of Corynebacterium casei LMG S-19264T (=DSM 44701T), isolated from a smear-ripened cheese.</title>
        <authorList>
            <consortium name="US DOE Joint Genome Institute (JGI-PGF)"/>
            <person name="Walter F."/>
            <person name="Albersmeier A."/>
            <person name="Kalinowski J."/>
            <person name="Ruckert C."/>
        </authorList>
    </citation>
    <scope>NUCLEOTIDE SEQUENCE</scope>
    <source>
        <strain evidence="3">CGMCC 1.15493</strain>
    </source>
</reference>
<dbReference type="InterPro" id="IPR025738">
    <property type="entry name" value="BatD"/>
</dbReference>
<sequence>MGMVRRILFGMALAAGVAAIASGARAADKPPEAFGEVSFEMPEGGAYAQEMITMVVRFYFKTRATTEAMEQPKLDKLGWVQLGRDTWAPTKIGTANWFGVTRRIAVFAPEAKTYTIPPFTHHVTLIDAEGVRWKVDAVSKPVQLTIAKWTGKTDGPEDEDVWWLPAQSVEIKDSWTIDPTTLKAGETTRRRVDVTAVGTLAEQLPPMIDTQSPGLVVFPGPVERRTEIVDGLPVAHAAYTYDIRPHTGDPVILREVLLPWFDTASRAMRQAIVPGANVGQGMVIPGTPLADGPPATGPSPALAGLIAGALAFFAGVAVLLVPGRRDREPVMARLAPAWNGFRRTLAVRTAAWRGNAAGLRGAIYELAREDRRAGRDWLADPAVAAALAEFDAGLFGRRPGDAAGIKLSPIAATVLRARAARVGRADEGPASGLVSPFGH</sequence>
<proteinExistence type="predicted"/>
<evidence type="ECO:0000256" key="2">
    <source>
        <dbReference type="SAM" id="SignalP"/>
    </source>
</evidence>
<keyword evidence="4" id="KW-1185">Reference proteome</keyword>
<feature type="signal peptide" evidence="2">
    <location>
        <begin position="1"/>
        <end position="26"/>
    </location>
</feature>
<gene>
    <name evidence="3" type="ORF">GCM10011335_24970</name>
</gene>
<evidence type="ECO:0008006" key="5">
    <source>
        <dbReference type="Google" id="ProtNLM"/>
    </source>
</evidence>
<reference evidence="3" key="2">
    <citation type="submission" date="2020-09" db="EMBL/GenBank/DDBJ databases">
        <authorList>
            <person name="Sun Q."/>
            <person name="Zhou Y."/>
        </authorList>
    </citation>
    <scope>NUCLEOTIDE SEQUENCE</scope>
    <source>
        <strain evidence="3">CGMCC 1.15493</strain>
    </source>
</reference>
<dbReference type="PANTHER" id="PTHR40940">
    <property type="entry name" value="PROTEIN BATD-RELATED"/>
    <property type="match status" value="1"/>
</dbReference>
<dbReference type="AlphaFoldDB" id="A0A916XY01"/>
<keyword evidence="1" id="KW-1133">Transmembrane helix</keyword>
<keyword evidence="1" id="KW-0812">Transmembrane</keyword>
<name>A0A916XY01_9HYPH</name>
<comment type="caution">
    <text evidence="3">The sequence shown here is derived from an EMBL/GenBank/DDBJ whole genome shotgun (WGS) entry which is preliminary data.</text>
</comment>
<feature type="chain" id="PRO_5038045994" description="Protein BatD" evidence="2">
    <location>
        <begin position="27"/>
        <end position="439"/>
    </location>
</feature>